<keyword evidence="3" id="KW-0121">Carboxypeptidase</keyword>
<dbReference type="SUPFAM" id="SSF56601">
    <property type="entry name" value="beta-lactamase/transpeptidase-like"/>
    <property type="match status" value="1"/>
</dbReference>
<evidence type="ECO:0000313" key="3">
    <source>
        <dbReference type="EMBL" id="EEW24598.1"/>
    </source>
</evidence>
<organism evidence="3 4">
    <name type="scientific">Rhodobacter ferrooxidans</name>
    <dbReference type="NCBI Taxonomy" id="371731"/>
    <lineage>
        <taxon>Bacteria</taxon>
        <taxon>Pseudomonadati</taxon>
        <taxon>Pseudomonadota</taxon>
        <taxon>Alphaproteobacteria</taxon>
        <taxon>Rhodobacterales</taxon>
        <taxon>Rhodobacter group</taxon>
        <taxon>Rhodobacter</taxon>
    </lineage>
</organism>
<accession>C8S2V8</accession>
<keyword evidence="2" id="KW-0378">Hydrolase</keyword>
<evidence type="ECO:0000313" key="4">
    <source>
        <dbReference type="Proteomes" id="UP000010121"/>
    </source>
</evidence>
<evidence type="ECO:0000256" key="1">
    <source>
        <dbReference type="ARBA" id="ARBA00006096"/>
    </source>
</evidence>
<name>C8S2V8_9RHOB</name>
<dbReference type="Gene3D" id="3.40.710.10">
    <property type="entry name" value="DD-peptidase/beta-lactamase superfamily"/>
    <property type="match status" value="1"/>
</dbReference>
<keyword evidence="3" id="KW-0645">Protease</keyword>
<reference evidence="3 4" key="1">
    <citation type="submission" date="2009-08" db="EMBL/GenBank/DDBJ databases">
        <title>The draft genome of Rhodobacter sp. SW2.</title>
        <authorList>
            <consortium name="US DOE Joint Genome Institute (JGI-PGF)"/>
            <person name="Lucas S."/>
            <person name="Copeland A."/>
            <person name="Lapidus A."/>
            <person name="Glavina del Rio T."/>
            <person name="Tice H."/>
            <person name="Bruce D."/>
            <person name="Goodwin L."/>
            <person name="Pitluck S."/>
            <person name="Larimer F."/>
            <person name="Land M.L."/>
            <person name="Hauser L."/>
            <person name="Emerson D."/>
        </authorList>
    </citation>
    <scope>NUCLEOTIDE SEQUENCE [LARGE SCALE GENOMIC DNA]</scope>
    <source>
        <strain evidence="3 4">SW2</strain>
    </source>
</reference>
<dbReference type="EMBL" id="ACYY01000016">
    <property type="protein sequence ID" value="EEW24598.1"/>
    <property type="molecule type" value="Genomic_DNA"/>
</dbReference>
<comment type="similarity">
    <text evidence="1">Belongs to the peptidase S13 family.</text>
</comment>
<dbReference type="Pfam" id="PF02113">
    <property type="entry name" value="Peptidase_S13"/>
    <property type="match status" value="1"/>
</dbReference>
<proteinExistence type="inferred from homology"/>
<gene>
    <name evidence="3" type="ORF">Rsw2DRAFT_2386</name>
</gene>
<dbReference type="AlphaFoldDB" id="C8S2V8"/>
<dbReference type="STRING" id="371731.Rsw2DRAFT_2386"/>
<comment type="caution">
    <text evidence="3">The sequence shown here is derived from an EMBL/GenBank/DDBJ whole genome shotgun (WGS) entry which is preliminary data.</text>
</comment>
<dbReference type="GO" id="GO:0006508">
    <property type="term" value="P:proteolysis"/>
    <property type="evidence" value="ECO:0007669"/>
    <property type="project" value="InterPro"/>
</dbReference>
<dbReference type="InterPro" id="IPR000667">
    <property type="entry name" value="Peptidase_S13"/>
</dbReference>
<keyword evidence="4" id="KW-1185">Reference proteome</keyword>
<dbReference type="MEROPS" id="S13.002"/>
<dbReference type="eggNOG" id="COG2027">
    <property type="taxonomic scope" value="Bacteria"/>
</dbReference>
<dbReference type="PANTHER" id="PTHR30023:SF0">
    <property type="entry name" value="PENICILLIN-SENSITIVE CARBOXYPEPTIDASE A"/>
    <property type="match status" value="1"/>
</dbReference>
<protein>
    <submittedName>
        <fullName evidence="3">D-alanyl-D-alanine carboxypeptidase (Penicillin-binding protein 4)-like protein</fullName>
    </submittedName>
</protein>
<sequence>MARMNDISRRAVLGALLAGVATPLWAEAPLRSLRPHRRGGGLLEVAADAGPSVADLIAAARLGGAVGFVVADAATGRVLEAESPDLAQPPASVAKTITSLFALERLGVGHRFVTQLVATGPVVGGRIEGDLVLVGSGDPTLSTDMLGDMAAELAQRGVRGVTGRYLAYAGALPQIAQIDREQPDFVGYNPAISGLNLNFNRVNFEWKRRAKGYDVSMDARAERFVPLVRMARVRVVERDLPVFSYAGGAGATTGRFRPRRWARRAAAGCRCGIRRPMWRRCFRLWRRRRGLICPRRGLWTRCRRAACWCSIAAMPWPRCCATC</sequence>
<dbReference type="GO" id="GO:0004185">
    <property type="term" value="F:serine-type carboxypeptidase activity"/>
    <property type="evidence" value="ECO:0007669"/>
    <property type="project" value="InterPro"/>
</dbReference>
<dbReference type="PANTHER" id="PTHR30023">
    <property type="entry name" value="D-ALANYL-D-ALANINE CARBOXYPEPTIDASE"/>
    <property type="match status" value="1"/>
</dbReference>
<evidence type="ECO:0000256" key="2">
    <source>
        <dbReference type="ARBA" id="ARBA00022801"/>
    </source>
</evidence>
<dbReference type="Gene3D" id="3.50.80.20">
    <property type="entry name" value="D-Ala-D-Ala carboxypeptidase C, peptidase S13"/>
    <property type="match status" value="1"/>
</dbReference>
<dbReference type="Proteomes" id="UP000010121">
    <property type="component" value="Unassembled WGS sequence"/>
</dbReference>
<dbReference type="GO" id="GO:0000270">
    <property type="term" value="P:peptidoglycan metabolic process"/>
    <property type="evidence" value="ECO:0007669"/>
    <property type="project" value="TreeGrafter"/>
</dbReference>
<dbReference type="InterPro" id="IPR012338">
    <property type="entry name" value="Beta-lactam/transpept-like"/>
</dbReference>